<dbReference type="GO" id="GO:0043565">
    <property type="term" value="F:sequence-specific DNA binding"/>
    <property type="evidence" value="ECO:0007669"/>
    <property type="project" value="InterPro"/>
</dbReference>
<dbReference type="InterPro" id="IPR018062">
    <property type="entry name" value="HTH_AraC-typ_CS"/>
</dbReference>
<evidence type="ECO:0000256" key="9">
    <source>
        <dbReference type="ARBA" id="ARBA00022833"/>
    </source>
</evidence>
<keyword evidence="4" id="KW-0489">Methyltransferase</keyword>
<evidence type="ECO:0000256" key="22">
    <source>
        <dbReference type="ARBA" id="ARBA00076837"/>
    </source>
</evidence>
<dbReference type="InterPro" id="IPR004026">
    <property type="entry name" value="Ada_DNA_repair_Zn-bd"/>
</dbReference>
<dbReference type="Pfam" id="PF12833">
    <property type="entry name" value="HTH_18"/>
    <property type="match status" value="1"/>
</dbReference>
<evidence type="ECO:0000256" key="13">
    <source>
        <dbReference type="ARBA" id="ARBA00023163"/>
    </source>
</evidence>
<dbReference type="PROSITE" id="PS00041">
    <property type="entry name" value="HTH_ARAC_FAMILY_1"/>
    <property type="match status" value="1"/>
</dbReference>
<dbReference type="Pfam" id="PF06029">
    <property type="entry name" value="AlkA_N"/>
    <property type="match status" value="1"/>
</dbReference>
<keyword evidence="12" id="KW-0010">Activator</keyword>
<name>A0A1I2FY22_9ACTN</name>
<dbReference type="InterPro" id="IPR003265">
    <property type="entry name" value="HhH-GPD_domain"/>
</dbReference>
<evidence type="ECO:0000256" key="18">
    <source>
        <dbReference type="ARBA" id="ARBA00058238"/>
    </source>
</evidence>
<evidence type="ECO:0000313" key="25">
    <source>
        <dbReference type="EMBL" id="SFF10324.1"/>
    </source>
</evidence>
<keyword evidence="15" id="KW-0511">Multifunctional enzyme</keyword>
<dbReference type="GO" id="GO:0005737">
    <property type="term" value="C:cytoplasm"/>
    <property type="evidence" value="ECO:0007669"/>
    <property type="project" value="TreeGrafter"/>
</dbReference>
<evidence type="ECO:0000256" key="11">
    <source>
        <dbReference type="ARBA" id="ARBA00023125"/>
    </source>
</evidence>
<reference evidence="25 26" key="1">
    <citation type="submission" date="2016-10" db="EMBL/GenBank/DDBJ databases">
        <authorList>
            <person name="de Groot N.N."/>
        </authorList>
    </citation>
    <scope>NUCLEOTIDE SEQUENCE [LARGE SCALE GENOMIC DNA]</scope>
    <source>
        <strain evidence="25 26">CGMCC 4.3510</strain>
    </source>
</reference>
<protein>
    <recommendedName>
        <fullName evidence="21">Probable bifunctional transcriptional activator/DNA repair enzyme AlkA</fullName>
        <ecNumber evidence="20">2.1.1.n11</ecNumber>
        <ecNumber evidence="3">3.2.2.21</ecNumber>
    </recommendedName>
    <alternativeName>
        <fullName evidence="22">Regulatory protein AlkA</fullName>
    </alternativeName>
</protein>
<comment type="catalytic activity">
    <reaction evidence="1">
        <text>Hydrolysis of alkylated DNA, releasing 3-methyladenine, 3-methylguanine, 7-methylguanine and 7-methyladenine.</text>
        <dbReference type="EC" id="3.2.2.21"/>
    </reaction>
</comment>
<evidence type="ECO:0000313" key="26">
    <source>
        <dbReference type="Proteomes" id="UP000199323"/>
    </source>
</evidence>
<comment type="function">
    <text evidence="18">The methylation of Alka by methylphosphotriesters in DNA leads to its activation as a transcriptional regulator that activates the transcription of its own gene and other alkylation resistance genes.</text>
</comment>
<dbReference type="EC" id="3.2.2.21" evidence="3"/>
<dbReference type="GO" id="GO:0032259">
    <property type="term" value="P:methylation"/>
    <property type="evidence" value="ECO:0007669"/>
    <property type="project" value="UniProtKB-KW"/>
</dbReference>
<feature type="region of interest" description="Disordered" evidence="23">
    <location>
        <begin position="1"/>
        <end position="108"/>
    </location>
</feature>
<evidence type="ECO:0000256" key="16">
    <source>
        <dbReference type="ARBA" id="ARBA00051439"/>
    </source>
</evidence>
<comment type="function">
    <text evidence="17">Is involved in the adaptive response to alkylation damage in DNA caused by alkylating agents. Repairs the Sp diastereomer of DNA methylphosphotriester lesions by a direct and irreversible transfer of the methyl group to one of its own cysteine residues. Also catalyzes the hydrolysis of the deoxyribose N-glycosidic bond to excise 3-methyladenine, 3-methylguanine, 7-methylguanine, O2-methylthymine, and O2-methylcytosine from the damaged DNA polymer formed by alkylation lesions.</text>
</comment>
<evidence type="ECO:0000256" key="1">
    <source>
        <dbReference type="ARBA" id="ARBA00000086"/>
    </source>
</evidence>
<dbReference type="CDD" id="cd00056">
    <property type="entry name" value="ENDO3c"/>
    <property type="match status" value="1"/>
</dbReference>
<dbReference type="InterPro" id="IPR035451">
    <property type="entry name" value="Ada-like_dom_sf"/>
</dbReference>
<dbReference type="SMART" id="SM01009">
    <property type="entry name" value="AlkA_N"/>
    <property type="match status" value="1"/>
</dbReference>
<dbReference type="SMART" id="SM00342">
    <property type="entry name" value="HTH_ARAC"/>
    <property type="match status" value="1"/>
</dbReference>
<evidence type="ECO:0000256" key="6">
    <source>
        <dbReference type="ARBA" id="ARBA00022723"/>
    </source>
</evidence>
<dbReference type="Pfam" id="PF02805">
    <property type="entry name" value="Ada_Zn_binding"/>
    <property type="match status" value="1"/>
</dbReference>
<comment type="similarity">
    <text evidence="19">In the C-terminal section; belongs to the alkylbase DNA glycosidase AlkA family.</text>
</comment>
<keyword evidence="11" id="KW-0238">DNA-binding</keyword>
<dbReference type="STRING" id="380248.SAMN05216251_108155"/>
<dbReference type="InterPro" id="IPR009057">
    <property type="entry name" value="Homeodomain-like_sf"/>
</dbReference>
<evidence type="ECO:0000256" key="15">
    <source>
        <dbReference type="ARBA" id="ARBA00023268"/>
    </source>
</evidence>
<dbReference type="GO" id="GO:0008725">
    <property type="term" value="F:DNA-3-methyladenine glycosylase activity"/>
    <property type="evidence" value="ECO:0007669"/>
    <property type="project" value="TreeGrafter"/>
</dbReference>
<sequence>MSDFRQHTPVTTGDAGGVLTDTDTNPVRDRDEGTAPAEDTAPGTGPAPDAARAAAPKTTRGATAPKPARAATPGTAQLAATPGTTRGATAPETARVTAHRRDGQVAGLPDFDSCVHAVRSKDARFDGWFFTAVLTTRIYCRPSCPVVPPKAENMTFYPSAAAAQQAGFRACKRCRPDATPGSPQWNERADLVARAMRLIADGVVDREGVPGLAARLGYSARQTERQLLAELGAGPLALARAQRAQTARLLIETSALPMGEVAFAAGFASIRTFNDTVREVFALSPTELRARVAKGRPAAGTGTLSLRLPFRRPLTPDNLFGHLAATAVPGVEEWRAGAYRRTLRLPHGTGIVALRPQPDHIACQLWLADWRDLAQAISRCRRLLDLDADPLAVDALLSADPVLAPLVAKAPGRRVPRVTDGPEFAVRAVLGQQISTAAARTHAARLVVAHGETVTDPAGGLTHLFPSPEALAGLDPAALAMPQTRRNTLAALVRALVDGELDLDVGSDWARARDRLSALPGFGPWTVETIAMRALGDPDAFLATDLGVRYAARDLGLPTTPAALTRHSAAWSPWRAYATQYLWATGDHPINVLPGNTPMTEGTSHS</sequence>
<dbReference type="SUPFAM" id="SSF46689">
    <property type="entry name" value="Homeodomain-like"/>
    <property type="match status" value="1"/>
</dbReference>
<dbReference type="GO" id="GO:0006307">
    <property type="term" value="P:DNA alkylation repair"/>
    <property type="evidence" value="ECO:0007669"/>
    <property type="project" value="TreeGrafter"/>
</dbReference>
<dbReference type="GO" id="GO:0006285">
    <property type="term" value="P:base-excision repair, AP site formation"/>
    <property type="evidence" value="ECO:0007669"/>
    <property type="project" value="TreeGrafter"/>
</dbReference>
<dbReference type="EMBL" id="FONG01000008">
    <property type="protein sequence ID" value="SFF10324.1"/>
    <property type="molecule type" value="Genomic_DNA"/>
</dbReference>
<feature type="compositionally biased region" description="Low complexity" evidence="23">
    <location>
        <begin position="39"/>
        <end position="95"/>
    </location>
</feature>
<dbReference type="FunFam" id="3.30.310.20:FF:000001">
    <property type="entry name" value="DNA-3-methyladenine glycosylase 2"/>
    <property type="match status" value="1"/>
</dbReference>
<dbReference type="Gene3D" id="3.40.10.10">
    <property type="entry name" value="DNA Methylphosphotriester Repair Domain"/>
    <property type="match status" value="1"/>
</dbReference>
<keyword evidence="9" id="KW-0862">Zinc</keyword>
<dbReference type="FunFam" id="1.10.10.60:FF:000281">
    <property type="entry name" value="DNA-3-methyladenine glycosylase 2"/>
    <property type="match status" value="1"/>
</dbReference>
<keyword evidence="6" id="KW-0479">Metal-binding</keyword>
<feature type="domain" description="HTH araC/xylS-type" evidence="24">
    <location>
        <begin position="193"/>
        <end position="291"/>
    </location>
</feature>
<dbReference type="SUPFAM" id="SSF57884">
    <property type="entry name" value="Ada DNA repair protein, N-terminal domain (N-Ada 10)"/>
    <property type="match status" value="1"/>
</dbReference>
<gene>
    <name evidence="25" type="ORF">SAMN05216251_108155</name>
</gene>
<evidence type="ECO:0000259" key="24">
    <source>
        <dbReference type="PROSITE" id="PS01124"/>
    </source>
</evidence>
<keyword evidence="10" id="KW-0805">Transcription regulation</keyword>
<dbReference type="PROSITE" id="PS01124">
    <property type="entry name" value="HTH_ARAC_FAMILY_2"/>
    <property type="match status" value="1"/>
</dbReference>
<organism evidence="25 26">
    <name type="scientific">Actinacidiphila alni</name>
    <dbReference type="NCBI Taxonomy" id="380248"/>
    <lineage>
        <taxon>Bacteria</taxon>
        <taxon>Bacillati</taxon>
        <taxon>Actinomycetota</taxon>
        <taxon>Actinomycetes</taxon>
        <taxon>Kitasatosporales</taxon>
        <taxon>Streptomycetaceae</taxon>
        <taxon>Actinacidiphila</taxon>
    </lineage>
</organism>
<evidence type="ECO:0000256" key="14">
    <source>
        <dbReference type="ARBA" id="ARBA00023204"/>
    </source>
</evidence>
<dbReference type="FunFam" id="1.10.340.30:FF:000008">
    <property type="entry name" value="DNA-3-methyladenine glycosylase 2"/>
    <property type="match status" value="1"/>
</dbReference>
<keyword evidence="5" id="KW-0808">Transferase</keyword>
<evidence type="ECO:0000256" key="3">
    <source>
        <dbReference type="ARBA" id="ARBA00012000"/>
    </source>
</evidence>
<dbReference type="InterPro" id="IPR018060">
    <property type="entry name" value="HTH_AraC"/>
</dbReference>
<evidence type="ECO:0000256" key="12">
    <source>
        <dbReference type="ARBA" id="ARBA00023159"/>
    </source>
</evidence>
<keyword evidence="13" id="KW-0804">Transcription</keyword>
<dbReference type="InterPro" id="IPR011257">
    <property type="entry name" value="DNA_glycosylase"/>
</dbReference>
<dbReference type="Proteomes" id="UP000199323">
    <property type="component" value="Unassembled WGS sequence"/>
</dbReference>
<dbReference type="GO" id="GO:0032131">
    <property type="term" value="F:alkylated DNA binding"/>
    <property type="evidence" value="ECO:0007669"/>
    <property type="project" value="TreeGrafter"/>
</dbReference>
<proteinExistence type="inferred from homology"/>
<keyword evidence="14" id="KW-0234">DNA repair</keyword>
<dbReference type="SMART" id="SM00478">
    <property type="entry name" value="ENDO3c"/>
    <property type="match status" value="1"/>
</dbReference>
<dbReference type="PANTHER" id="PTHR43003">
    <property type="entry name" value="DNA-3-METHYLADENINE GLYCOSYLASE"/>
    <property type="match status" value="1"/>
</dbReference>
<evidence type="ECO:0000256" key="21">
    <source>
        <dbReference type="ARBA" id="ARBA00069917"/>
    </source>
</evidence>
<dbReference type="InterPro" id="IPR010316">
    <property type="entry name" value="AlkA_N"/>
</dbReference>
<evidence type="ECO:0000256" key="8">
    <source>
        <dbReference type="ARBA" id="ARBA00022801"/>
    </source>
</evidence>
<evidence type="ECO:0000256" key="7">
    <source>
        <dbReference type="ARBA" id="ARBA00022763"/>
    </source>
</evidence>
<dbReference type="Gene3D" id="1.10.10.60">
    <property type="entry name" value="Homeodomain-like"/>
    <property type="match status" value="1"/>
</dbReference>
<evidence type="ECO:0000256" key="23">
    <source>
        <dbReference type="SAM" id="MobiDB-lite"/>
    </source>
</evidence>
<dbReference type="GO" id="GO:0032993">
    <property type="term" value="C:protein-DNA complex"/>
    <property type="evidence" value="ECO:0007669"/>
    <property type="project" value="TreeGrafter"/>
</dbReference>
<dbReference type="SUPFAM" id="SSF48150">
    <property type="entry name" value="DNA-glycosylase"/>
    <property type="match status" value="1"/>
</dbReference>
<evidence type="ECO:0000256" key="5">
    <source>
        <dbReference type="ARBA" id="ARBA00022679"/>
    </source>
</evidence>
<comment type="cofactor">
    <cofactor evidence="2">
        <name>Zn(2+)</name>
        <dbReference type="ChEBI" id="CHEBI:29105"/>
    </cofactor>
</comment>
<keyword evidence="8" id="KW-0378">Hydrolase</keyword>
<accession>A0A1I2FY22</accession>
<keyword evidence="7" id="KW-0227">DNA damage</keyword>
<evidence type="ECO:0000256" key="20">
    <source>
        <dbReference type="ARBA" id="ARBA00067013"/>
    </source>
</evidence>
<evidence type="ECO:0000256" key="4">
    <source>
        <dbReference type="ARBA" id="ARBA00022603"/>
    </source>
</evidence>
<dbReference type="AlphaFoldDB" id="A0A1I2FY22"/>
<keyword evidence="26" id="KW-1185">Reference proteome</keyword>
<dbReference type="GO" id="GO:0008270">
    <property type="term" value="F:zinc ion binding"/>
    <property type="evidence" value="ECO:0007669"/>
    <property type="project" value="InterPro"/>
</dbReference>
<evidence type="ECO:0000256" key="17">
    <source>
        <dbReference type="ARBA" id="ARBA00056940"/>
    </source>
</evidence>
<dbReference type="InterPro" id="IPR023170">
    <property type="entry name" value="HhH_base_excis_C"/>
</dbReference>
<dbReference type="GO" id="GO:0043916">
    <property type="term" value="F:DNA-7-methylguanine glycosylase activity"/>
    <property type="evidence" value="ECO:0007669"/>
    <property type="project" value="TreeGrafter"/>
</dbReference>
<evidence type="ECO:0000256" key="10">
    <source>
        <dbReference type="ARBA" id="ARBA00023015"/>
    </source>
</evidence>
<dbReference type="PANTHER" id="PTHR43003:SF13">
    <property type="entry name" value="DNA-3-METHYLADENINE GLYCOSYLASE 2"/>
    <property type="match status" value="1"/>
</dbReference>
<dbReference type="Gene3D" id="1.10.340.30">
    <property type="entry name" value="Hypothetical protein, domain 2"/>
    <property type="match status" value="1"/>
</dbReference>
<evidence type="ECO:0000256" key="19">
    <source>
        <dbReference type="ARBA" id="ARBA00061609"/>
    </source>
</evidence>
<dbReference type="GO" id="GO:0008168">
    <property type="term" value="F:methyltransferase activity"/>
    <property type="evidence" value="ECO:0007669"/>
    <property type="project" value="UniProtKB-KW"/>
</dbReference>
<dbReference type="Gene3D" id="3.30.310.20">
    <property type="entry name" value="DNA-3-methyladenine glycosylase AlkA, N-terminal domain"/>
    <property type="match status" value="1"/>
</dbReference>
<dbReference type="InterPro" id="IPR051912">
    <property type="entry name" value="Alkylbase_DNA_Glycosylase/TA"/>
</dbReference>
<dbReference type="GO" id="GO:0003700">
    <property type="term" value="F:DNA-binding transcription factor activity"/>
    <property type="evidence" value="ECO:0007669"/>
    <property type="project" value="InterPro"/>
</dbReference>
<dbReference type="InterPro" id="IPR037046">
    <property type="entry name" value="AlkA_N_sf"/>
</dbReference>
<dbReference type="SUPFAM" id="SSF55945">
    <property type="entry name" value="TATA-box binding protein-like"/>
    <property type="match status" value="1"/>
</dbReference>
<dbReference type="EC" id="2.1.1.n11" evidence="20"/>
<dbReference type="FunFam" id="3.40.10.10:FF:000001">
    <property type="entry name" value="DNA-3-methyladenine glycosylase 2"/>
    <property type="match status" value="1"/>
</dbReference>
<comment type="catalytic activity">
    <reaction evidence="16">
        <text>(2'-deoxyribonucleoside 5'-methylphosphotriester)-DNA + L-cysteinyl-[protein] = 2'-deoxyribonucleotide-DNA + S-methyl-L-cysteinyl-[protein] + H(+)</text>
        <dbReference type="Rhea" id="RHEA:56324"/>
        <dbReference type="Rhea" id="RHEA-COMP:10131"/>
        <dbReference type="Rhea" id="RHEA-COMP:10132"/>
        <dbReference type="Rhea" id="RHEA-COMP:14462"/>
        <dbReference type="Rhea" id="RHEA-COMP:14463"/>
        <dbReference type="ChEBI" id="CHEBI:15378"/>
        <dbReference type="ChEBI" id="CHEBI:29950"/>
        <dbReference type="ChEBI" id="CHEBI:82612"/>
        <dbReference type="ChEBI" id="CHEBI:140284"/>
        <dbReference type="ChEBI" id="CHEBI:140286"/>
        <dbReference type="EC" id="2.1.1.n11"/>
    </reaction>
</comment>
<dbReference type="Gene3D" id="1.10.1670.10">
    <property type="entry name" value="Helix-hairpin-Helix base-excision DNA repair enzymes (C-terminal)"/>
    <property type="match status" value="1"/>
</dbReference>
<evidence type="ECO:0000256" key="2">
    <source>
        <dbReference type="ARBA" id="ARBA00001947"/>
    </source>
</evidence>